<accession>A0A815C6Q7</accession>
<organism evidence="2 4">
    <name type="scientific">Rotaria sordida</name>
    <dbReference type="NCBI Taxonomy" id="392033"/>
    <lineage>
        <taxon>Eukaryota</taxon>
        <taxon>Metazoa</taxon>
        <taxon>Spiralia</taxon>
        <taxon>Gnathifera</taxon>
        <taxon>Rotifera</taxon>
        <taxon>Eurotatoria</taxon>
        <taxon>Bdelloidea</taxon>
        <taxon>Philodinida</taxon>
        <taxon>Philodinidae</taxon>
        <taxon>Rotaria</taxon>
    </lineage>
</organism>
<name>A0A815C6Q7_9BILA</name>
<reference evidence="2" key="1">
    <citation type="submission" date="2021-02" db="EMBL/GenBank/DDBJ databases">
        <authorList>
            <person name="Nowell W R."/>
        </authorList>
    </citation>
    <scope>NUCLEOTIDE SEQUENCE</scope>
</reference>
<evidence type="ECO:0000313" key="2">
    <source>
        <dbReference type="EMBL" id="CAF1279561.1"/>
    </source>
</evidence>
<feature type="compositionally biased region" description="Basic and acidic residues" evidence="1">
    <location>
        <begin position="185"/>
        <end position="199"/>
    </location>
</feature>
<evidence type="ECO:0000313" key="3">
    <source>
        <dbReference type="EMBL" id="CAF1558641.1"/>
    </source>
</evidence>
<sequence>MAQNINVDNINENNLLPKTNENISKTNIPLTTTNDLFYAHQYKPSTDNQYFDDDDDDDKIFDNEISYDSSSLDHHKHYNHNIENDHFSTDHIIQIENNSIVQNDDNDMLSDYLLVSRKMRDEIKHIDQQIHETYLEIKKTTYQLNKLIYMKHKADKLLLGNIKKHIRHLETKKLCRNKSNKRQVKRIDNHGSNHNKEKW</sequence>
<dbReference type="AlphaFoldDB" id="A0A815C6Q7"/>
<gene>
    <name evidence="3" type="ORF">JXQ802_LOCUS44181</name>
    <name evidence="2" type="ORF">PYM288_LOCUS28808</name>
</gene>
<dbReference type="EMBL" id="CAJNOL010003337">
    <property type="protein sequence ID" value="CAF1558641.1"/>
    <property type="molecule type" value="Genomic_DNA"/>
</dbReference>
<evidence type="ECO:0000313" key="4">
    <source>
        <dbReference type="Proteomes" id="UP000663854"/>
    </source>
</evidence>
<feature type="region of interest" description="Disordered" evidence="1">
    <location>
        <begin position="180"/>
        <end position="199"/>
    </location>
</feature>
<dbReference type="EMBL" id="CAJNOH010002199">
    <property type="protein sequence ID" value="CAF1279561.1"/>
    <property type="molecule type" value="Genomic_DNA"/>
</dbReference>
<dbReference type="Proteomes" id="UP000663870">
    <property type="component" value="Unassembled WGS sequence"/>
</dbReference>
<protein>
    <submittedName>
        <fullName evidence="2">Uncharacterized protein</fullName>
    </submittedName>
</protein>
<comment type="caution">
    <text evidence="2">The sequence shown here is derived from an EMBL/GenBank/DDBJ whole genome shotgun (WGS) entry which is preliminary data.</text>
</comment>
<keyword evidence="5" id="KW-1185">Reference proteome</keyword>
<dbReference type="Proteomes" id="UP000663854">
    <property type="component" value="Unassembled WGS sequence"/>
</dbReference>
<evidence type="ECO:0000256" key="1">
    <source>
        <dbReference type="SAM" id="MobiDB-lite"/>
    </source>
</evidence>
<proteinExistence type="predicted"/>
<evidence type="ECO:0000313" key="5">
    <source>
        <dbReference type="Proteomes" id="UP000663870"/>
    </source>
</evidence>